<feature type="chain" id="PRO_5018212351" description="Surface antigen-like protein" evidence="1">
    <location>
        <begin position="19"/>
        <end position="419"/>
    </location>
</feature>
<keyword evidence="1" id="KW-0732">Signal</keyword>
<sequence length="419" mass="48565">MRNFLLILLLFTGFSVLAQEPAITTKPDTTNTNKKANPFNTGFYPIGFFDVDLKYIVKYNNFEGLRLGVGGVTNNRLSEIYKFGGYVAYGFKDEDVKFSLGGSARLEEEKNTWVNLYYTDDIREIGSFEYLTDSRVYSVFEPRLVNVTQFYKHRSWQTNIQHEFSKKFLAEARLSRSRIEQTENYLFWKDGIIYDSYEIAETTLSVRISPKTNFFTTDDGKIEYFDGFPKISAQVTQGIKGITKSDFNYTKFGLKLDYYIKRTDLSSTNFLLEGLLATGDVPLTHLFHAYPNSPTKGTVLKRFSVAGRRSFETMYFGEFFSDRLTTLQVKHSLRRFNISKKIQPELVFITKHALGDLSEKDAHIGIPIKTLEQFYSESGLEINKILYGFGLSFAYRYGYYHLPKFEDNIAFKFTFYLKL</sequence>
<feature type="signal peptide" evidence="1">
    <location>
        <begin position="1"/>
        <end position="18"/>
    </location>
</feature>
<accession>A0A3L9Z196</accession>
<organism evidence="2 3">
    <name type="scientific">Ulvibacter antarcticus</name>
    <dbReference type="NCBI Taxonomy" id="442714"/>
    <lineage>
        <taxon>Bacteria</taxon>
        <taxon>Pseudomonadati</taxon>
        <taxon>Bacteroidota</taxon>
        <taxon>Flavobacteriia</taxon>
        <taxon>Flavobacteriales</taxon>
        <taxon>Flavobacteriaceae</taxon>
        <taxon>Ulvibacter</taxon>
    </lineage>
</organism>
<dbReference type="InterPro" id="IPR043741">
    <property type="entry name" value="DUF5686"/>
</dbReference>
<evidence type="ECO:0008006" key="4">
    <source>
        <dbReference type="Google" id="ProtNLM"/>
    </source>
</evidence>
<gene>
    <name evidence="2" type="ORF">BXY75_0705</name>
</gene>
<comment type="caution">
    <text evidence="2">The sequence shown here is derived from an EMBL/GenBank/DDBJ whole genome shotgun (WGS) entry which is preliminary data.</text>
</comment>
<dbReference type="Proteomes" id="UP000271339">
    <property type="component" value="Unassembled WGS sequence"/>
</dbReference>
<dbReference type="Pfam" id="PF18939">
    <property type="entry name" value="DUF5686"/>
    <property type="match status" value="1"/>
</dbReference>
<protein>
    <recommendedName>
        <fullName evidence="4">Surface antigen-like protein</fullName>
    </recommendedName>
</protein>
<dbReference type="OrthoDB" id="604691at2"/>
<evidence type="ECO:0000313" key="3">
    <source>
        <dbReference type="Proteomes" id="UP000271339"/>
    </source>
</evidence>
<dbReference type="AlphaFoldDB" id="A0A3L9Z196"/>
<dbReference type="RefSeq" id="WP_121906288.1">
    <property type="nucleotide sequence ID" value="NZ_REFC01000011.1"/>
</dbReference>
<keyword evidence="3" id="KW-1185">Reference proteome</keyword>
<reference evidence="2 3" key="1">
    <citation type="submission" date="2018-10" db="EMBL/GenBank/DDBJ databases">
        <title>Genomic Encyclopedia of Archaeal and Bacterial Type Strains, Phase II (KMG-II): from individual species to whole genera.</title>
        <authorList>
            <person name="Goeker M."/>
        </authorList>
    </citation>
    <scope>NUCLEOTIDE SEQUENCE [LARGE SCALE GENOMIC DNA]</scope>
    <source>
        <strain evidence="2 3">DSM 23424</strain>
    </source>
</reference>
<proteinExistence type="predicted"/>
<evidence type="ECO:0000256" key="1">
    <source>
        <dbReference type="SAM" id="SignalP"/>
    </source>
</evidence>
<name>A0A3L9Z196_9FLAO</name>
<dbReference type="EMBL" id="REFC01000011">
    <property type="protein sequence ID" value="RMA66284.1"/>
    <property type="molecule type" value="Genomic_DNA"/>
</dbReference>
<evidence type="ECO:0000313" key="2">
    <source>
        <dbReference type="EMBL" id="RMA66284.1"/>
    </source>
</evidence>